<dbReference type="PANTHER" id="PTHR43279:SF1">
    <property type="entry name" value="CATECHOL-2,3-DIOXYGENASE"/>
    <property type="match status" value="1"/>
</dbReference>
<dbReference type="SUPFAM" id="SSF54593">
    <property type="entry name" value="Glyoxalase/Bleomycin resistance protein/Dihydroxybiphenyl dioxygenase"/>
    <property type="match status" value="1"/>
</dbReference>
<dbReference type="Gene3D" id="3.10.180.10">
    <property type="entry name" value="2,3-Dihydroxybiphenyl 1,2-Dioxygenase, domain 1"/>
    <property type="match status" value="1"/>
</dbReference>
<evidence type="ECO:0000313" key="4">
    <source>
        <dbReference type="EMBL" id="CAB5012568.1"/>
    </source>
</evidence>
<protein>
    <submittedName>
        <fullName evidence="3">Unannotated protein</fullName>
    </submittedName>
</protein>
<reference evidence="3" key="1">
    <citation type="submission" date="2020-05" db="EMBL/GenBank/DDBJ databases">
        <authorList>
            <person name="Chiriac C."/>
            <person name="Salcher M."/>
            <person name="Ghai R."/>
            <person name="Kavagutti S V."/>
        </authorList>
    </citation>
    <scope>NUCLEOTIDE SEQUENCE</scope>
</reference>
<dbReference type="EMBL" id="CAFABE010000128">
    <property type="protein sequence ID" value="CAB4834479.1"/>
    <property type="molecule type" value="Genomic_DNA"/>
</dbReference>
<dbReference type="EMBL" id="CAFBPM010000003">
    <property type="protein sequence ID" value="CAB5012568.1"/>
    <property type="molecule type" value="Genomic_DNA"/>
</dbReference>
<sequence length="200" mass="22025">MVILPAFASQSHHGLAFFRITMKDEERNCVMPITRLNHAVLYVRNLERTLSFWCGLLDFVVVHEIPEQAAFLRAPLSHNDHDLAFFALGDTLGGDTAGRSTVGLYHLAFEVDTLSELQRLAGVMSKDGSLVGASDHATTKSLYISDPDGIEIELCWIVPADLLDAETLSKQATTTRLDLEMELARYGPETRGGIGISLPR</sequence>
<accession>A0A6J7DDR4</accession>
<dbReference type="InterPro" id="IPR037523">
    <property type="entry name" value="VOC_core"/>
</dbReference>
<evidence type="ECO:0000313" key="2">
    <source>
        <dbReference type="EMBL" id="CAB4834479.1"/>
    </source>
</evidence>
<name>A0A6J7DDR4_9ZZZZ</name>
<dbReference type="PANTHER" id="PTHR43279">
    <property type="entry name" value="CATECHOL-2,3-DIOXYGENASE"/>
    <property type="match status" value="1"/>
</dbReference>
<gene>
    <name evidence="2" type="ORF">UFOPK3164_01674</name>
    <name evidence="3" type="ORF">UFOPK3427_00660</name>
    <name evidence="4" type="ORF">UFOPK4112_00397</name>
</gene>
<dbReference type="AlphaFoldDB" id="A0A6J7DDR4"/>
<dbReference type="Pfam" id="PF00903">
    <property type="entry name" value="Glyoxalase"/>
    <property type="match status" value="1"/>
</dbReference>
<organism evidence="3">
    <name type="scientific">freshwater metagenome</name>
    <dbReference type="NCBI Taxonomy" id="449393"/>
    <lineage>
        <taxon>unclassified sequences</taxon>
        <taxon>metagenomes</taxon>
        <taxon>ecological metagenomes</taxon>
    </lineage>
</organism>
<dbReference type="InterPro" id="IPR029068">
    <property type="entry name" value="Glyas_Bleomycin-R_OHBP_Dase"/>
</dbReference>
<evidence type="ECO:0000259" key="1">
    <source>
        <dbReference type="PROSITE" id="PS51819"/>
    </source>
</evidence>
<proteinExistence type="predicted"/>
<dbReference type="PROSITE" id="PS51819">
    <property type="entry name" value="VOC"/>
    <property type="match status" value="1"/>
</dbReference>
<evidence type="ECO:0000313" key="3">
    <source>
        <dbReference type="EMBL" id="CAB4868797.1"/>
    </source>
</evidence>
<dbReference type="InterPro" id="IPR004360">
    <property type="entry name" value="Glyas_Fos-R_dOase_dom"/>
</dbReference>
<feature type="domain" description="VOC" evidence="1">
    <location>
        <begin position="35"/>
        <end position="157"/>
    </location>
</feature>
<dbReference type="EMBL" id="CAFBLT010000001">
    <property type="protein sequence ID" value="CAB4868797.1"/>
    <property type="molecule type" value="Genomic_DNA"/>
</dbReference>